<dbReference type="AlphaFoldDB" id="A0A2I0L5M9"/>
<name>A0A2I0L5M9_PUNGR</name>
<accession>A0A2I0L5M9</accession>
<evidence type="ECO:0000313" key="2">
    <source>
        <dbReference type="Proteomes" id="UP000233551"/>
    </source>
</evidence>
<gene>
    <name evidence="1" type="ORF">CRG98_003650</name>
</gene>
<proteinExistence type="predicted"/>
<keyword evidence="2" id="KW-1185">Reference proteome</keyword>
<reference evidence="1 2" key="1">
    <citation type="submission" date="2017-11" db="EMBL/GenBank/DDBJ databases">
        <title>De-novo sequencing of pomegranate (Punica granatum L.) genome.</title>
        <authorList>
            <person name="Akparov Z."/>
            <person name="Amiraslanov A."/>
            <person name="Hajiyeva S."/>
            <person name="Abbasov M."/>
            <person name="Kaur K."/>
            <person name="Hamwieh A."/>
            <person name="Solovyev V."/>
            <person name="Salamov A."/>
            <person name="Braich B."/>
            <person name="Kosarev P."/>
            <person name="Mahmoud A."/>
            <person name="Hajiyev E."/>
            <person name="Babayeva S."/>
            <person name="Izzatullayeva V."/>
            <person name="Mammadov A."/>
            <person name="Mammadov A."/>
            <person name="Sharifova S."/>
            <person name="Ojaghi J."/>
            <person name="Eynullazada K."/>
            <person name="Bayramov B."/>
            <person name="Abdulazimova A."/>
            <person name="Shahmuradov I."/>
        </authorList>
    </citation>
    <scope>NUCLEOTIDE SEQUENCE [LARGE SCALE GENOMIC DNA]</scope>
    <source>
        <strain evidence="2">cv. AG2017</strain>
        <tissue evidence="1">Leaf</tissue>
    </source>
</reference>
<comment type="caution">
    <text evidence="1">The sequence shown here is derived from an EMBL/GenBank/DDBJ whole genome shotgun (WGS) entry which is preliminary data.</text>
</comment>
<protein>
    <submittedName>
        <fullName evidence="1">Uncharacterized protein</fullName>
    </submittedName>
</protein>
<sequence length="160" mass="17336">MGGSLIQRATRGCRAWGTLNSGSLIVTTLGWSDCDCEPYKRTFPNCGWAFAAVLRKTLGAESQEDWPFPRPLQGGVRSSELLTASLHLGTSLGELPLRWLAGEFFVFQRPLGEVDHVVPEYTPFAFCGGSVRSSGVGGLYRGVGRRPSKASLTKTIRKSA</sequence>
<evidence type="ECO:0000313" key="1">
    <source>
        <dbReference type="EMBL" id="PKI75992.1"/>
    </source>
</evidence>
<organism evidence="1 2">
    <name type="scientific">Punica granatum</name>
    <name type="common">Pomegranate</name>
    <dbReference type="NCBI Taxonomy" id="22663"/>
    <lineage>
        <taxon>Eukaryota</taxon>
        <taxon>Viridiplantae</taxon>
        <taxon>Streptophyta</taxon>
        <taxon>Embryophyta</taxon>
        <taxon>Tracheophyta</taxon>
        <taxon>Spermatophyta</taxon>
        <taxon>Magnoliopsida</taxon>
        <taxon>eudicotyledons</taxon>
        <taxon>Gunneridae</taxon>
        <taxon>Pentapetalae</taxon>
        <taxon>rosids</taxon>
        <taxon>malvids</taxon>
        <taxon>Myrtales</taxon>
        <taxon>Lythraceae</taxon>
        <taxon>Punica</taxon>
    </lineage>
</organism>
<dbReference type="EMBL" id="PGOL01000134">
    <property type="protein sequence ID" value="PKI75992.1"/>
    <property type="molecule type" value="Genomic_DNA"/>
</dbReference>
<dbReference type="Proteomes" id="UP000233551">
    <property type="component" value="Unassembled WGS sequence"/>
</dbReference>